<dbReference type="InterPro" id="IPR013210">
    <property type="entry name" value="LRR_N_plant-typ"/>
</dbReference>
<dbReference type="GO" id="GO:0005524">
    <property type="term" value="F:ATP binding"/>
    <property type="evidence" value="ECO:0007669"/>
    <property type="project" value="InterPro"/>
</dbReference>
<dbReference type="OrthoDB" id="1890790at2759"/>
<reference evidence="11 12" key="1">
    <citation type="submission" date="2020-10" db="EMBL/GenBank/DDBJ databases">
        <title>The Coptis chinensis genome and diversification of protoberbering-type alkaloids.</title>
        <authorList>
            <person name="Wang B."/>
            <person name="Shu S."/>
            <person name="Song C."/>
            <person name="Liu Y."/>
        </authorList>
    </citation>
    <scope>NUCLEOTIDE SEQUENCE [LARGE SCALE GENOMIC DNA]</scope>
    <source>
        <strain evidence="11">HL-2020</strain>
        <tissue evidence="11">Leaf</tissue>
    </source>
</reference>
<dbReference type="Pfam" id="PF08263">
    <property type="entry name" value="LRRNT_2"/>
    <property type="match status" value="1"/>
</dbReference>
<dbReference type="PANTHER" id="PTHR48007">
    <property type="entry name" value="LEUCINE-RICH REPEAT RECEPTOR-LIKE PROTEIN KINASE PXC1"/>
    <property type="match status" value="1"/>
</dbReference>
<evidence type="ECO:0000256" key="8">
    <source>
        <dbReference type="SAM" id="Phobius"/>
    </source>
</evidence>
<dbReference type="AlphaFoldDB" id="A0A835IEA1"/>
<dbReference type="PANTHER" id="PTHR48007:SF53">
    <property type="entry name" value="OS01G0711200 PROTEIN"/>
    <property type="match status" value="1"/>
</dbReference>
<dbReference type="Proteomes" id="UP000631114">
    <property type="component" value="Unassembled WGS sequence"/>
</dbReference>
<keyword evidence="12" id="KW-1185">Reference proteome</keyword>
<dbReference type="InterPro" id="IPR001611">
    <property type="entry name" value="Leu-rich_rpt"/>
</dbReference>
<dbReference type="FunFam" id="3.80.10.10:FF:000400">
    <property type="entry name" value="Nuclear pore complex protein NUP107"/>
    <property type="match status" value="1"/>
</dbReference>
<evidence type="ECO:0000256" key="5">
    <source>
        <dbReference type="ARBA" id="ARBA00022737"/>
    </source>
</evidence>
<feature type="domain" description="Protein kinase" evidence="10">
    <location>
        <begin position="319"/>
        <end position="426"/>
    </location>
</feature>
<keyword evidence="3 8" id="KW-0812">Transmembrane</keyword>
<keyword evidence="6 8" id="KW-1133">Transmembrane helix</keyword>
<sequence>MRMKLSIFFFLLISLSSSSTDFQTLLSFKASSDHYNSLSSWSNSTHFCSWLGVTCNSNITRVTQLVLQNLNLTGSVQVLTQLKQLRLLSLKHNNFSSSSNLDFSSLQNLKLLYLSHNQFSGNFPSGVIQLLRLRRIDLSHNQFFGEIPLTPLTHLRHLLTLRLESNYFNGSLQTDTLKALEGFNVSDNNLSGEIPRPLSLFFPSSSFEGNENLCGEVLGKKCVKPTAKNDHPLPVEIPIGHGKKKLSGRAILVILLIDVTIVALLGLGIFLCCRMMKKRKESRGVEKKNVESKKRVVYDNEEIVFFEGCKRFKVDELLKSSAEMLGKGNVGTTYKVVMDNGDVVVVKRAKERRKKKEIGGLLKEIGGLRHHNIVSLRAFYGSRDELLLVYDYLPNGSLHSLLHGNSFSPLQPVFKKFTSILLYNVH</sequence>
<dbReference type="SUPFAM" id="SSF52058">
    <property type="entry name" value="L domain-like"/>
    <property type="match status" value="1"/>
</dbReference>
<dbReference type="InterPro" id="IPR046959">
    <property type="entry name" value="PRK1-6/SRF4-like"/>
</dbReference>
<dbReference type="InterPro" id="IPR032675">
    <property type="entry name" value="LRR_dom_sf"/>
</dbReference>
<dbReference type="InterPro" id="IPR011009">
    <property type="entry name" value="Kinase-like_dom_sf"/>
</dbReference>
<evidence type="ECO:0000256" key="1">
    <source>
        <dbReference type="ARBA" id="ARBA00004370"/>
    </source>
</evidence>
<dbReference type="Pfam" id="PF00069">
    <property type="entry name" value="Pkinase"/>
    <property type="match status" value="1"/>
</dbReference>
<keyword evidence="7 8" id="KW-0472">Membrane</keyword>
<evidence type="ECO:0000313" key="11">
    <source>
        <dbReference type="EMBL" id="KAF9614188.1"/>
    </source>
</evidence>
<keyword evidence="4 9" id="KW-0732">Signal</keyword>
<feature type="signal peptide" evidence="9">
    <location>
        <begin position="1"/>
        <end position="18"/>
    </location>
</feature>
<comment type="subcellular location">
    <subcellularLocation>
        <location evidence="1">Membrane</location>
    </subcellularLocation>
</comment>
<feature type="chain" id="PRO_5032393988" description="Protein kinase domain-containing protein" evidence="9">
    <location>
        <begin position="19"/>
        <end position="426"/>
    </location>
</feature>
<comment type="caution">
    <text evidence="11">The sequence shown here is derived from an EMBL/GenBank/DDBJ whole genome shotgun (WGS) entry which is preliminary data.</text>
</comment>
<dbReference type="GO" id="GO:0016020">
    <property type="term" value="C:membrane"/>
    <property type="evidence" value="ECO:0007669"/>
    <property type="project" value="UniProtKB-SubCell"/>
</dbReference>
<evidence type="ECO:0000259" key="10">
    <source>
        <dbReference type="PROSITE" id="PS50011"/>
    </source>
</evidence>
<gene>
    <name evidence="11" type="ORF">IFM89_015696</name>
</gene>
<feature type="transmembrane region" description="Helical" evidence="8">
    <location>
        <begin position="250"/>
        <end position="273"/>
    </location>
</feature>
<name>A0A835IEA1_9MAGN</name>
<evidence type="ECO:0000256" key="6">
    <source>
        <dbReference type="ARBA" id="ARBA00022989"/>
    </source>
</evidence>
<dbReference type="SUPFAM" id="SSF56112">
    <property type="entry name" value="Protein kinase-like (PK-like)"/>
    <property type="match status" value="1"/>
</dbReference>
<evidence type="ECO:0000256" key="3">
    <source>
        <dbReference type="ARBA" id="ARBA00022692"/>
    </source>
</evidence>
<evidence type="ECO:0000256" key="7">
    <source>
        <dbReference type="ARBA" id="ARBA00023136"/>
    </source>
</evidence>
<evidence type="ECO:0000256" key="4">
    <source>
        <dbReference type="ARBA" id="ARBA00022729"/>
    </source>
</evidence>
<protein>
    <recommendedName>
        <fullName evidence="10">Protein kinase domain-containing protein</fullName>
    </recommendedName>
</protein>
<dbReference type="GO" id="GO:0004672">
    <property type="term" value="F:protein kinase activity"/>
    <property type="evidence" value="ECO:0007669"/>
    <property type="project" value="InterPro"/>
</dbReference>
<proteinExistence type="predicted"/>
<evidence type="ECO:0000256" key="2">
    <source>
        <dbReference type="ARBA" id="ARBA00022614"/>
    </source>
</evidence>
<evidence type="ECO:0000313" key="12">
    <source>
        <dbReference type="Proteomes" id="UP000631114"/>
    </source>
</evidence>
<accession>A0A835IEA1</accession>
<dbReference type="Gene3D" id="1.10.510.10">
    <property type="entry name" value="Transferase(Phosphotransferase) domain 1"/>
    <property type="match status" value="1"/>
</dbReference>
<dbReference type="PROSITE" id="PS50011">
    <property type="entry name" value="PROTEIN_KINASE_DOM"/>
    <property type="match status" value="1"/>
</dbReference>
<organism evidence="11 12">
    <name type="scientific">Coptis chinensis</name>
    <dbReference type="NCBI Taxonomy" id="261450"/>
    <lineage>
        <taxon>Eukaryota</taxon>
        <taxon>Viridiplantae</taxon>
        <taxon>Streptophyta</taxon>
        <taxon>Embryophyta</taxon>
        <taxon>Tracheophyta</taxon>
        <taxon>Spermatophyta</taxon>
        <taxon>Magnoliopsida</taxon>
        <taxon>Ranunculales</taxon>
        <taxon>Ranunculaceae</taxon>
        <taxon>Coptidoideae</taxon>
        <taxon>Coptis</taxon>
    </lineage>
</organism>
<keyword evidence="2" id="KW-0433">Leucine-rich repeat</keyword>
<dbReference type="InterPro" id="IPR000719">
    <property type="entry name" value="Prot_kinase_dom"/>
</dbReference>
<dbReference type="EMBL" id="JADFTS010000003">
    <property type="protein sequence ID" value="KAF9614188.1"/>
    <property type="molecule type" value="Genomic_DNA"/>
</dbReference>
<keyword evidence="5" id="KW-0677">Repeat</keyword>
<dbReference type="Pfam" id="PF00560">
    <property type="entry name" value="LRR_1"/>
    <property type="match status" value="2"/>
</dbReference>
<dbReference type="Gene3D" id="3.80.10.10">
    <property type="entry name" value="Ribonuclease Inhibitor"/>
    <property type="match status" value="2"/>
</dbReference>
<evidence type="ECO:0000256" key="9">
    <source>
        <dbReference type="SAM" id="SignalP"/>
    </source>
</evidence>